<dbReference type="GO" id="GO:0016758">
    <property type="term" value="F:hexosyltransferase activity"/>
    <property type="evidence" value="ECO:0007669"/>
    <property type="project" value="InterPro"/>
</dbReference>
<evidence type="ECO:0000259" key="1">
    <source>
        <dbReference type="Pfam" id="PF03033"/>
    </source>
</evidence>
<dbReference type="InterPro" id="IPR050426">
    <property type="entry name" value="Glycosyltransferase_28"/>
</dbReference>
<dbReference type="InterPro" id="IPR010610">
    <property type="entry name" value="EryCIII-like_C"/>
</dbReference>
<gene>
    <name evidence="3" type="ORF">A6A03_10865</name>
</gene>
<dbReference type="GO" id="GO:0005975">
    <property type="term" value="P:carbohydrate metabolic process"/>
    <property type="evidence" value="ECO:0007669"/>
    <property type="project" value="InterPro"/>
</dbReference>
<dbReference type="FunFam" id="3.40.50.2000:FF:000009">
    <property type="entry name" value="Sterol 3-beta-glucosyltransferase UGT80A2"/>
    <property type="match status" value="1"/>
</dbReference>
<dbReference type="EMBL" id="LWQS01000039">
    <property type="protein sequence ID" value="OAN47118.1"/>
    <property type="molecule type" value="Genomic_DNA"/>
</dbReference>
<evidence type="ECO:0000313" key="3">
    <source>
        <dbReference type="EMBL" id="OAN47118.1"/>
    </source>
</evidence>
<evidence type="ECO:0000313" key="4">
    <source>
        <dbReference type="Proteomes" id="UP000078287"/>
    </source>
</evidence>
<dbReference type="Gene3D" id="3.40.50.2000">
    <property type="entry name" value="Glycogen Phosphorylase B"/>
    <property type="match status" value="2"/>
</dbReference>
<keyword evidence="3" id="KW-0808">Transferase</keyword>
<accession>A0A178MGA8</accession>
<dbReference type="InterPro" id="IPR002213">
    <property type="entry name" value="UDP_glucos_trans"/>
</dbReference>
<proteinExistence type="predicted"/>
<dbReference type="Proteomes" id="UP000078287">
    <property type="component" value="Unassembled WGS sequence"/>
</dbReference>
<dbReference type="PANTHER" id="PTHR48050">
    <property type="entry name" value="STEROL 3-BETA-GLUCOSYLTRANSFERASE"/>
    <property type="match status" value="1"/>
</dbReference>
<dbReference type="GO" id="GO:0008194">
    <property type="term" value="F:UDP-glycosyltransferase activity"/>
    <property type="evidence" value="ECO:0007669"/>
    <property type="project" value="InterPro"/>
</dbReference>
<name>A0A178MGA8_9CHLR</name>
<sequence>MRVLMLTYGSRGDVQPFVALGAALRAAGHQPILAAPERFDQLAAEHQIAFVPLPGDIEQLARQIADEARGRPLHLISIIYRFALPLGVEVARRIQQAAKSADLIVHTFLTVALGHLYAQHYNIAECAVDLFPFFDPPAEIANLMWPTTQMDFRWRRLSHVFAHLVFRTSQSVAYRILRQRHPDIGPPRLPWAAPGRAIPLLLAYSKVLVPPGTAPLSIQTGTWRLHQPHWQPPPDLATFLAGGPPPVVVSFGSMASREATRIATIVIETLRRTGQRGIVQRGWGNVLPQQMPDHIYLAGDIPHDWLLPQAAAMIHHGGAGTTAAALRAGLPAVIVPFAADQPFWAWRAHLTGANPAPLPVGELTVERLSVALQQALSPPHRARAEDIANQMRLEGGVMAAVEQLERLATRHPDAARG</sequence>
<feature type="domain" description="Erythromycin biosynthesis protein CIII-like C-terminal" evidence="2">
    <location>
        <begin position="289"/>
        <end position="393"/>
    </location>
</feature>
<dbReference type="SUPFAM" id="SSF53756">
    <property type="entry name" value="UDP-Glycosyltransferase/glycogen phosphorylase"/>
    <property type="match status" value="1"/>
</dbReference>
<reference evidence="3 4" key="1">
    <citation type="submission" date="2016-04" db="EMBL/GenBank/DDBJ databases">
        <title>Chloroflexus islandicus sp. nov., a thermophilic filamentous anoxygenic phototrophic bacterium from geyser Strokkur (Iceland).</title>
        <authorList>
            <person name="Gaisin V.A."/>
            <person name="Kalashnikov A.M."/>
            <person name="Sukhacheva M.V."/>
            <person name="Grouzdev D.S."/>
            <person name="Ivanov T.M."/>
            <person name="Kuznetsov B."/>
            <person name="Gorlenko V.M."/>
        </authorList>
    </citation>
    <scope>NUCLEOTIDE SEQUENCE [LARGE SCALE GENOMIC DNA]</scope>
    <source>
        <strain evidence="4">isl-2</strain>
    </source>
</reference>
<dbReference type="AlphaFoldDB" id="A0A178MGA8"/>
<protein>
    <submittedName>
        <fullName evidence="3">Glycosyl transferase</fullName>
    </submittedName>
</protein>
<feature type="domain" description="Glycosyltransferase family 28 N-terminal" evidence="1">
    <location>
        <begin position="3"/>
        <end position="66"/>
    </location>
</feature>
<keyword evidence="4" id="KW-1185">Reference proteome</keyword>
<evidence type="ECO:0000259" key="2">
    <source>
        <dbReference type="Pfam" id="PF06722"/>
    </source>
</evidence>
<comment type="caution">
    <text evidence="3">The sequence shown here is derived from an EMBL/GenBank/DDBJ whole genome shotgun (WGS) entry which is preliminary data.</text>
</comment>
<dbReference type="STRING" id="1707952.A6A03_10865"/>
<dbReference type="CDD" id="cd03784">
    <property type="entry name" value="GT1_Gtf-like"/>
    <property type="match status" value="1"/>
</dbReference>
<dbReference type="PANTHER" id="PTHR48050:SF13">
    <property type="entry name" value="STEROL 3-BETA-GLUCOSYLTRANSFERASE UGT80A2"/>
    <property type="match status" value="1"/>
</dbReference>
<dbReference type="InterPro" id="IPR004276">
    <property type="entry name" value="GlycoTrans_28_N"/>
</dbReference>
<dbReference type="RefSeq" id="WP_066784840.1">
    <property type="nucleotide sequence ID" value="NZ_LWQS01000039.1"/>
</dbReference>
<dbReference type="OrthoDB" id="9805366at2"/>
<dbReference type="Pfam" id="PF06722">
    <property type="entry name" value="EryCIII-like_C"/>
    <property type="match status" value="1"/>
</dbReference>
<dbReference type="Pfam" id="PF03033">
    <property type="entry name" value="Glyco_transf_28"/>
    <property type="match status" value="1"/>
</dbReference>
<dbReference type="GO" id="GO:0033072">
    <property type="term" value="P:vancomycin biosynthetic process"/>
    <property type="evidence" value="ECO:0007669"/>
    <property type="project" value="UniProtKB-ARBA"/>
</dbReference>
<organism evidence="3 4">
    <name type="scientific">Chloroflexus islandicus</name>
    <dbReference type="NCBI Taxonomy" id="1707952"/>
    <lineage>
        <taxon>Bacteria</taxon>
        <taxon>Bacillati</taxon>
        <taxon>Chloroflexota</taxon>
        <taxon>Chloroflexia</taxon>
        <taxon>Chloroflexales</taxon>
        <taxon>Chloroflexineae</taxon>
        <taxon>Chloroflexaceae</taxon>
        <taxon>Chloroflexus</taxon>
    </lineage>
</organism>